<dbReference type="Gene3D" id="3.40.50.2000">
    <property type="entry name" value="Glycogen Phosphorylase B"/>
    <property type="match status" value="1"/>
</dbReference>
<evidence type="ECO:0000313" key="2">
    <source>
        <dbReference type="Proteomes" id="UP001574170"/>
    </source>
</evidence>
<keyword evidence="1" id="KW-0808">Transferase</keyword>
<dbReference type="Proteomes" id="UP001574170">
    <property type="component" value="Unassembled WGS sequence"/>
</dbReference>
<dbReference type="EMBL" id="JBCFQK010000007">
    <property type="protein sequence ID" value="MFA9194063.1"/>
    <property type="molecule type" value="Genomic_DNA"/>
</dbReference>
<evidence type="ECO:0000313" key="1">
    <source>
        <dbReference type="EMBL" id="MFA9194063.1"/>
    </source>
</evidence>
<dbReference type="EC" id="2.4.-.-" evidence="1"/>
<protein>
    <submittedName>
        <fullName evidence="1">Glycosyltransferase</fullName>
        <ecNumber evidence="1">2.4.-.-</ecNumber>
    </submittedName>
</protein>
<dbReference type="PANTHER" id="PTHR12526">
    <property type="entry name" value="GLYCOSYLTRANSFERASE"/>
    <property type="match status" value="1"/>
</dbReference>
<gene>
    <name evidence="1" type="ORF">AAGV33_06560</name>
</gene>
<dbReference type="PANTHER" id="PTHR12526:SF630">
    <property type="entry name" value="GLYCOSYLTRANSFERASE"/>
    <property type="match status" value="1"/>
</dbReference>
<dbReference type="GO" id="GO:0016757">
    <property type="term" value="F:glycosyltransferase activity"/>
    <property type="evidence" value="ECO:0007669"/>
    <property type="project" value="UniProtKB-KW"/>
</dbReference>
<dbReference type="RefSeq" id="WP_373391168.1">
    <property type="nucleotide sequence ID" value="NZ_JBCFQJ010000007.1"/>
</dbReference>
<keyword evidence="2" id="KW-1185">Reference proteome</keyword>
<keyword evidence="1" id="KW-0328">Glycosyltransferase</keyword>
<sequence length="379" mass="44126">MIDNLINTQKNIFNKNIPSYQDSAQYYDMIVFSHLRWQLVYQRPQHIISRMAKTMRVLFIEEPLEYNENENSGNLIVINEMLHVLQPNVKDIQSIAEIIPQYVSNDSISFGWFYSAAFCPLLGSMDFDNIIYDCMEELSLSKNTPLHLINQEKYLISQASIIFTGEKLLYEAKKQFHKNVHYFPSSVDEYHFSKVLNGIAIPYDIASLNSPIVGFHGVIDERINLQLLHQVAKKLPNISFVMIGSLEQIEEAELLKEANIYYLGEKSYEELPHYLKAFDIVMMPFILNDTTKYISPTRILEYMAARKPIISTKIMEVVRNYSICVSLIDRADEFCEAIKFMLDKRDGLSMEMEYYKILQKTSWDTSADMMKSIIKIFAK</sequence>
<dbReference type="SUPFAM" id="SSF53756">
    <property type="entry name" value="UDP-Glycosyltransferase/glycogen phosphorylase"/>
    <property type="match status" value="1"/>
</dbReference>
<proteinExistence type="predicted"/>
<name>A0ABV4TJ45_9FLAO</name>
<comment type="caution">
    <text evidence="1">The sequence shown here is derived from an EMBL/GenBank/DDBJ whole genome shotgun (WGS) entry which is preliminary data.</text>
</comment>
<accession>A0ABV4TJ45</accession>
<dbReference type="Pfam" id="PF13692">
    <property type="entry name" value="Glyco_trans_1_4"/>
    <property type="match status" value="1"/>
</dbReference>
<organism evidence="1 2">
    <name type="scientific">Flavobacterium magnesitis</name>
    <dbReference type="NCBI Taxonomy" id="3138077"/>
    <lineage>
        <taxon>Bacteria</taxon>
        <taxon>Pseudomonadati</taxon>
        <taxon>Bacteroidota</taxon>
        <taxon>Flavobacteriia</taxon>
        <taxon>Flavobacteriales</taxon>
        <taxon>Flavobacteriaceae</taxon>
        <taxon>Flavobacterium</taxon>
    </lineage>
</organism>
<reference evidence="1 2" key="1">
    <citation type="submission" date="2024-04" db="EMBL/GenBank/DDBJ databases">
        <title>New Clade of Flavobacterium.</title>
        <authorList>
            <person name="Matos L."/>
            <person name="Proenca D.N."/>
            <person name="Fransisco R.M."/>
            <person name="Chung A.P."/>
            <person name="Maccario L."/>
            <person name="Sorensen S.J."/>
            <person name="Morais P.V."/>
        </authorList>
    </citation>
    <scope>NUCLEOTIDE SEQUENCE [LARGE SCALE GENOMIC DNA]</scope>
    <source>
        <strain evidence="1 2">FBOR7N2.3</strain>
    </source>
</reference>